<evidence type="ECO:0000259" key="2">
    <source>
        <dbReference type="Pfam" id="PF04909"/>
    </source>
</evidence>
<name>G2P515_STRV4</name>
<gene>
    <name evidence="3" type="ORF">Strvi_4594</name>
</gene>
<dbReference type="GO" id="GO:0019748">
    <property type="term" value="P:secondary metabolic process"/>
    <property type="evidence" value="ECO:0007669"/>
    <property type="project" value="TreeGrafter"/>
</dbReference>
<dbReference type="EMBL" id="CP002994">
    <property type="protein sequence ID" value="AEM84192.1"/>
    <property type="molecule type" value="Genomic_DNA"/>
</dbReference>
<dbReference type="GO" id="GO:0016787">
    <property type="term" value="F:hydrolase activity"/>
    <property type="evidence" value="ECO:0007669"/>
    <property type="project" value="UniProtKB-KW"/>
</dbReference>
<keyword evidence="4" id="KW-1185">Reference proteome</keyword>
<reference evidence="3" key="1">
    <citation type="submission" date="2011-08" db="EMBL/GenBank/DDBJ databases">
        <title>Complete sequence of chromosome of Streptomyces violaceusniger Tu 4113.</title>
        <authorList>
            <consortium name="US DOE Joint Genome Institute"/>
            <person name="Lucas S."/>
            <person name="Han J."/>
            <person name="Lapidus A."/>
            <person name="Cheng J.-F."/>
            <person name="Goodwin L."/>
            <person name="Pitluck S."/>
            <person name="Peters L."/>
            <person name="Ivanova N."/>
            <person name="Daligault H."/>
            <person name="Detter J.C."/>
            <person name="Han C."/>
            <person name="Tapia R."/>
            <person name="Land M."/>
            <person name="Hauser L."/>
            <person name="Kyrpides N."/>
            <person name="Ivanova N."/>
            <person name="Pagani I."/>
            <person name="Hagen A."/>
            <person name="Katz L."/>
            <person name="Fiedler H.-P."/>
            <person name="Keasling J."/>
            <person name="Fortman J."/>
            <person name="Woyke T."/>
        </authorList>
    </citation>
    <scope>NUCLEOTIDE SEQUENCE [LARGE SCALE GENOMIC DNA]</scope>
    <source>
        <strain evidence="3">Tu 4113</strain>
    </source>
</reference>
<evidence type="ECO:0000256" key="1">
    <source>
        <dbReference type="ARBA" id="ARBA00023239"/>
    </source>
</evidence>
<evidence type="ECO:0000313" key="4">
    <source>
        <dbReference type="Proteomes" id="UP000008703"/>
    </source>
</evidence>
<accession>G2P515</accession>
<dbReference type="InterPro" id="IPR006680">
    <property type="entry name" value="Amidohydro-rel"/>
</dbReference>
<dbReference type="RefSeq" id="WP_014057690.1">
    <property type="nucleotide sequence ID" value="NC_015957.1"/>
</dbReference>
<sequence length="333" mass="36417">MRIIAIEEHFLDLDIARASRPEAERLSPAFAAAYGAGQGYNYSPAPEVLLDLEEGRVADMDAHGISMQVLSSLSTQQLPADVAVELVRKVNDRAAAAVAARPDRFAAFAALPTTVPEAAADELDRAVGELGFVGSMINGRTGDAFLDAPRFDAVLRRSAELRVPVYLHPGVPPVETSRSNYEGGLDPIVTARLQTSAWGWHVETGIHFLHLVLAGVFDRYPDLQVILGHWGEMVPFFLERIEEALPQQITHLDRPVGAYFRENAHITPSGMFSQAQLQFCVETVGIERIMFSVDYPFLGNDGAEAFLRQANLPPLATEKIAHLNAERLLALPS</sequence>
<dbReference type="eggNOG" id="COG2159">
    <property type="taxonomic scope" value="Bacteria"/>
</dbReference>
<keyword evidence="1" id="KW-0456">Lyase</keyword>
<dbReference type="PANTHER" id="PTHR21240:SF30">
    <property type="entry name" value="AMIDOHYDROLASE-RELATED DOMAIN-CONTAINING PROTEIN-RELATED"/>
    <property type="match status" value="1"/>
</dbReference>
<dbReference type="GO" id="GO:0016831">
    <property type="term" value="F:carboxy-lyase activity"/>
    <property type="evidence" value="ECO:0007669"/>
    <property type="project" value="InterPro"/>
</dbReference>
<dbReference type="KEGG" id="svl:Strvi_4594"/>
<dbReference type="Proteomes" id="UP000008703">
    <property type="component" value="Chromosome"/>
</dbReference>
<dbReference type="SUPFAM" id="SSF51556">
    <property type="entry name" value="Metallo-dependent hydrolases"/>
    <property type="match status" value="1"/>
</dbReference>
<dbReference type="HOGENOM" id="CLU_039329_5_0_11"/>
<dbReference type="AlphaFoldDB" id="G2P515"/>
<feature type="domain" description="Amidohydrolase-related" evidence="2">
    <location>
        <begin position="72"/>
        <end position="330"/>
    </location>
</feature>
<evidence type="ECO:0000313" key="3">
    <source>
        <dbReference type="EMBL" id="AEM84192.1"/>
    </source>
</evidence>
<proteinExistence type="predicted"/>
<organism evidence="3 4">
    <name type="scientific">Streptomyces violaceusniger (strain Tu 4113)</name>
    <dbReference type="NCBI Taxonomy" id="653045"/>
    <lineage>
        <taxon>Bacteria</taxon>
        <taxon>Bacillati</taxon>
        <taxon>Actinomycetota</taxon>
        <taxon>Actinomycetes</taxon>
        <taxon>Kitasatosporales</taxon>
        <taxon>Streptomycetaceae</taxon>
        <taxon>Streptomyces</taxon>
        <taxon>Streptomyces violaceusniger group</taxon>
    </lineage>
</organism>
<dbReference type="GO" id="GO:0005829">
    <property type="term" value="C:cytosol"/>
    <property type="evidence" value="ECO:0007669"/>
    <property type="project" value="TreeGrafter"/>
</dbReference>
<protein>
    <submittedName>
        <fullName evidence="3">Amidohydrolase 2</fullName>
    </submittedName>
</protein>
<dbReference type="Gene3D" id="3.20.20.140">
    <property type="entry name" value="Metal-dependent hydrolases"/>
    <property type="match status" value="1"/>
</dbReference>
<dbReference type="InterPro" id="IPR032466">
    <property type="entry name" value="Metal_Hydrolase"/>
</dbReference>
<dbReference type="Pfam" id="PF04909">
    <property type="entry name" value="Amidohydro_2"/>
    <property type="match status" value="1"/>
</dbReference>
<dbReference type="PANTHER" id="PTHR21240">
    <property type="entry name" value="2-AMINO-3-CARBOXYLMUCONATE-6-SEMIALDEHYDE DECARBOXYLASE"/>
    <property type="match status" value="1"/>
</dbReference>
<dbReference type="InterPro" id="IPR032465">
    <property type="entry name" value="ACMSD"/>
</dbReference>